<proteinExistence type="predicted"/>
<dbReference type="Proteomes" id="UP001516472">
    <property type="component" value="Unassembled WGS sequence"/>
</dbReference>
<dbReference type="RefSeq" id="WP_193349558.1">
    <property type="nucleotide sequence ID" value="NZ_CBCSIP010000235.1"/>
</dbReference>
<name>A0ABR9PQ75_9BACT</name>
<comment type="caution">
    <text evidence="1">The sequence shown here is derived from an EMBL/GenBank/DDBJ whole genome shotgun (WGS) entry which is preliminary data.</text>
</comment>
<accession>A0ABR9PQ75</accession>
<organism evidence="1 2">
    <name type="scientific">Corallococcus soli</name>
    <dbReference type="NCBI Taxonomy" id="2710757"/>
    <lineage>
        <taxon>Bacteria</taxon>
        <taxon>Pseudomonadati</taxon>
        <taxon>Myxococcota</taxon>
        <taxon>Myxococcia</taxon>
        <taxon>Myxococcales</taxon>
        <taxon>Cystobacterineae</taxon>
        <taxon>Myxococcaceae</taxon>
        <taxon>Corallococcus</taxon>
    </lineage>
</organism>
<protein>
    <submittedName>
        <fullName evidence="1">Uncharacterized protein</fullName>
    </submittedName>
</protein>
<evidence type="ECO:0000313" key="1">
    <source>
        <dbReference type="EMBL" id="MBE4750071.1"/>
    </source>
</evidence>
<evidence type="ECO:0000313" key="2">
    <source>
        <dbReference type="Proteomes" id="UP001516472"/>
    </source>
</evidence>
<keyword evidence="2" id="KW-1185">Reference proteome</keyword>
<reference evidence="1 2" key="1">
    <citation type="submission" date="2020-02" db="EMBL/GenBank/DDBJ databases">
        <authorList>
            <person name="Babadi Z.K."/>
            <person name="Risdian C."/>
            <person name="Ebrahimipour G.H."/>
            <person name="Wink J."/>
        </authorList>
    </citation>
    <scope>NUCLEOTIDE SEQUENCE [LARGE SCALE GENOMIC DNA]</scope>
    <source>
        <strain evidence="1 2">ZKHCc1 1396</strain>
    </source>
</reference>
<gene>
    <name evidence="1" type="ORF">G4177_18050</name>
</gene>
<sequence>MGLWALVTTLWVGALGQSGCAHGRGLVIGRITPEHFRFKTVVAVDAAELQPDGWRAVCIHARITEGDSGATDVCKFEVGVPIRNTQQGEVPLEVAQQVVASLANAAAHEILSKADQGEMIAILCRRFKNKYDRLLRERIAGARVSECQTPGLDPIYFDIPLKGAAND</sequence>
<dbReference type="EMBL" id="JAAIYO010000005">
    <property type="protein sequence ID" value="MBE4750071.1"/>
    <property type="molecule type" value="Genomic_DNA"/>
</dbReference>